<accession>A0ACA9K369</accession>
<organism evidence="1 2">
    <name type="scientific">Acaulospora colombiana</name>
    <dbReference type="NCBI Taxonomy" id="27376"/>
    <lineage>
        <taxon>Eukaryota</taxon>
        <taxon>Fungi</taxon>
        <taxon>Fungi incertae sedis</taxon>
        <taxon>Mucoromycota</taxon>
        <taxon>Glomeromycotina</taxon>
        <taxon>Glomeromycetes</taxon>
        <taxon>Diversisporales</taxon>
        <taxon>Acaulosporaceae</taxon>
        <taxon>Acaulospora</taxon>
    </lineage>
</organism>
<sequence length="43" mass="4916">MTIQGQSSKSIVYRWLSTYLRNISSMISGTIRGNFDHNLGLIR</sequence>
<proteinExistence type="predicted"/>
<reference evidence="1" key="1">
    <citation type="submission" date="2021-06" db="EMBL/GenBank/DDBJ databases">
        <authorList>
            <person name="Kallberg Y."/>
            <person name="Tangrot J."/>
            <person name="Rosling A."/>
        </authorList>
    </citation>
    <scope>NUCLEOTIDE SEQUENCE</scope>
    <source>
        <strain evidence="1">CL356</strain>
    </source>
</reference>
<gene>
    <name evidence="1" type="ORF">ACOLOM_LOCUS681</name>
</gene>
<evidence type="ECO:0000313" key="1">
    <source>
        <dbReference type="EMBL" id="CAG8449295.1"/>
    </source>
</evidence>
<keyword evidence="2" id="KW-1185">Reference proteome</keyword>
<evidence type="ECO:0000313" key="2">
    <source>
        <dbReference type="Proteomes" id="UP000789525"/>
    </source>
</evidence>
<dbReference type="EMBL" id="CAJVPT010000737">
    <property type="protein sequence ID" value="CAG8449295.1"/>
    <property type="molecule type" value="Genomic_DNA"/>
</dbReference>
<name>A0ACA9K369_9GLOM</name>
<protein>
    <submittedName>
        <fullName evidence="1">9061_t:CDS:1</fullName>
    </submittedName>
</protein>
<dbReference type="Proteomes" id="UP000789525">
    <property type="component" value="Unassembled WGS sequence"/>
</dbReference>
<comment type="caution">
    <text evidence="1">The sequence shown here is derived from an EMBL/GenBank/DDBJ whole genome shotgun (WGS) entry which is preliminary data.</text>
</comment>